<dbReference type="SUPFAM" id="SSF55729">
    <property type="entry name" value="Acyl-CoA N-acyltransferases (Nat)"/>
    <property type="match status" value="1"/>
</dbReference>
<dbReference type="PROSITE" id="PS51186">
    <property type="entry name" value="GNAT"/>
    <property type="match status" value="1"/>
</dbReference>
<dbReference type="Proteomes" id="UP000007037">
    <property type="component" value="Chromosome I"/>
</dbReference>
<proteinExistence type="predicted"/>
<evidence type="ECO:0000313" key="2">
    <source>
        <dbReference type="EMBL" id="AAS71269.1"/>
    </source>
</evidence>
<dbReference type="InterPro" id="IPR000182">
    <property type="entry name" value="GNAT_dom"/>
</dbReference>
<reference evidence="2 3" key="1">
    <citation type="journal article" date="2004" name="J. Bacteriol.">
        <title>Comparative genomics of two Leptospira interrogans serovars reveals novel insights into physiology and pathogenesis.</title>
        <authorList>
            <person name="Nascimento A.L."/>
            <person name="Ko A.I."/>
            <person name="Martins E.A."/>
            <person name="Monteiro-Vitorello C.B."/>
            <person name="Ho P.L."/>
            <person name="Haake D.A."/>
            <person name="Verjovski-Almeida S."/>
            <person name="Hartskeerl R.A."/>
            <person name="Marques M.V."/>
            <person name="Oliveira M.C."/>
            <person name="Menck C.F."/>
            <person name="Leite L.C."/>
            <person name="Carrer H."/>
            <person name="Coutinho L.L."/>
            <person name="Degrave W.M."/>
            <person name="Dellagostin O.A."/>
            <person name="El-Dorry H."/>
            <person name="Ferro E.S."/>
            <person name="Ferro M.I."/>
            <person name="Furlan L.R."/>
            <person name="Gamberini M."/>
            <person name="Giglioti E.A."/>
            <person name="Goes-Neto A."/>
            <person name="Goldman G.H."/>
            <person name="Goldman M.H."/>
            <person name="Harakava R."/>
            <person name="Jeronimo S.M."/>
            <person name="Junqueira-De-Azevedo I.L."/>
            <person name="Kimura E.T."/>
            <person name="Kuramae E.E."/>
            <person name="Lemos E.G."/>
            <person name="Lemos M.V."/>
            <person name="Marino C.L."/>
            <person name="Nunes L.R."/>
            <person name="De Oliveira R.C."/>
            <person name="Pereira G.G."/>
            <person name="Reis M.S."/>
            <person name="Schriefer A."/>
            <person name="Siqueira W.J."/>
            <person name="Sommer P."/>
            <person name="Tsai S.M."/>
            <person name="Simpson A.J."/>
            <person name="Ferro J.A."/>
            <person name="Camargo L.E."/>
            <person name="Kitajima J.P."/>
            <person name="Setubal J.C."/>
            <person name="Van Sluys M.A."/>
        </authorList>
    </citation>
    <scope>NUCLEOTIDE SEQUENCE [LARGE SCALE GENOMIC DNA]</scope>
    <source>
        <strain evidence="2 3">Fiocruz L1-130</strain>
    </source>
</reference>
<organism evidence="2 3">
    <name type="scientific">Leptospira interrogans serogroup Icterohaemorrhagiae serovar copenhageni (strain Fiocruz L1-130)</name>
    <dbReference type="NCBI Taxonomy" id="267671"/>
    <lineage>
        <taxon>Bacteria</taxon>
        <taxon>Pseudomonadati</taxon>
        <taxon>Spirochaetota</taxon>
        <taxon>Spirochaetia</taxon>
        <taxon>Leptospirales</taxon>
        <taxon>Leptospiraceae</taxon>
        <taxon>Leptospira</taxon>
    </lineage>
</organism>
<dbReference type="HOGENOM" id="CLU_120387_0_0_12"/>
<sequence length="142" mass="16293">MRIKLNNINYTPASEIDELFIKSLLIRCNLPYKDIMPRSLKNFIIAKYQNNIIGNIGLEIFDEFALIRSLCVEEAYRKEGIGISLYENILTYAQSKGIKELYLLTTTAESFFSHLGFEIVDRSIVPEAIRMSSDFAQAPQFV</sequence>
<dbReference type="CDD" id="cd04301">
    <property type="entry name" value="NAT_SF"/>
    <property type="match status" value="1"/>
</dbReference>
<accession>Q72NW7</accession>
<dbReference type="Gene3D" id="3.40.630.30">
    <property type="match status" value="1"/>
</dbReference>
<feature type="domain" description="N-acetyltransferase" evidence="1">
    <location>
        <begin position="8"/>
        <end position="136"/>
    </location>
</feature>
<dbReference type="EMBL" id="AE016823">
    <property type="protein sequence ID" value="AAS71269.1"/>
    <property type="molecule type" value="Genomic_DNA"/>
</dbReference>
<evidence type="ECO:0000259" key="1">
    <source>
        <dbReference type="PROSITE" id="PS51186"/>
    </source>
</evidence>
<dbReference type="AlphaFoldDB" id="Q72NW7"/>
<dbReference type="KEGG" id="lic:LIC_12711"/>
<dbReference type="GO" id="GO:0016747">
    <property type="term" value="F:acyltransferase activity, transferring groups other than amino-acyl groups"/>
    <property type="evidence" value="ECO:0007669"/>
    <property type="project" value="InterPro"/>
</dbReference>
<gene>
    <name evidence="2" type="primary">argA</name>
    <name evidence="2" type="ordered locus">LIC_12711</name>
</gene>
<dbReference type="Pfam" id="PF13508">
    <property type="entry name" value="Acetyltransf_7"/>
    <property type="match status" value="1"/>
</dbReference>
<dbReference type="InterPro" id="IPR016181">
    <property type="entry name" value="Acyl_CoA_acyltransferase"/>
</dbReference>
<keyword evidence="2" id="KW-0808">Transferase</keyword>
<protein>
    <submittedName>
        <fullName evidence="2">N-acetylglutamate synthase/acetyltransferases</fullName>
    </submittedName>
</protein>
<evidence type="ECO:0000313" key="3">
    <source>
        <dbReference type="Proteomes" id="UP000007037"/>
    </source>
</evidence>
<name>Q72NW7_LEPIC</name>